<dbReference type="EMBL" id="JAGUCO010000017">
    <property type="protein sequence ID" value="MBS2100034.1"/>
    <property type="molecule type" value="Genomic_DNA"/>
</dbReference>
<gene>
    <name evidence="1" type="ORF">KEM10_17235</name>
</gene>
<evidence type="ECO:0008006" key="3">
    <source>
        <dbReference type="Google" id="ProtNLM"/>
    </source>
</evidence>
<proteinExistence type="predicted"/>
<protein>
    <recommendedName>
        <fullName evidence="3">TonB-dependent receptor plug domain-containing protein</fullName>
    </recommendedName>
</protein>
<dbReference type="InterPro" id="IPR037066">
    <property type="entry name" value="Plug_dom_sf"/>
</dbReference>
<name>A0ABS5JYN9_9BACT</name>
<dbReference type="Proteomes" id="UP000708576">
    <property type="component" value="Unassembled WGS sequence"/>
</dbReference>
<keyword evidence="2" id="KW-1185">Reference proteome</keyword>
<accession>A0ABS5JYN9</accession>
<dbReference type="SUPFAM" id="SSF56935">
    <property type="entry name" value="Porins"/>
    <property type="match status" value="1"/>
</dbReference>
<reference evidence="1 2" key="1">
    <citation type="journal article" date="2015" name="Int. J. Syst. Evol. Microbiol.">
        <title>Carboxylicivirga linearis sp. nov., isolated from a sea cucumber culture pond.</title>
        <authorList>
            <person name="Wang F.Q."/>
            <person name="Zhou Y.X."/>
            <person name="Lin X.Z."/>
            <person name="Chen G.J."/>
            <person name="Du Z.J."/>
        </authorList>
    </citation>
    <scope>NUCLEOTIDE SEQUENCE [LARGE SCALE GENOMIC DNA]</scope>
    <source>
        <strain evidence="1 2">FB218</strain>
    </source>
</reference>
<comment type="caution">
    <text evidence="1">The sequence shown here is derived from an EMBL/GenBank/DDBJ whole genome shotgun (WGS) entry which is preliminary data.</text>
</comment>
<evidence type="ECO:0000313" key="2">
    <source>
        <dbReference type="Proteomes" id="UP000708576"/>
    </source>
</evidence>
<dbReference type="Gene3D" id="2.170.130.10">
    <property type="entry name" value="TonB-dependent receptor, plug domain"/>
    <property type="match status" value="1"/>
</dbReference>
<feature type="non-terminal residue" evidence="1">
    <location>
        <position position="1"/>
    </location>
</feature>
<organism evidence="1 2">
    <name type="scientific">Carboxylicivirga linearis</name>
    <dbReference type="NCBI Taxonomy" id="1628157"/>
    <lineage>
        <taxon>Bacteria</taxon>
        <taxon>Pseudomonadati</taxon>
        <taxon>Bacteroidota</taxon>
        <taxon>Bacteroidia</taxon>
        <taxon>Marinilabiliales</taxon>
        <taxon>Marinilabiliaceae</taxon>
        <taxon>Carboxylicivirga</taxon>
    </lineage>
</organism>
<sequence>LILQWWNPFAWWLRKLIAQNHEFCVDKAMMQISEEPKQYQYSLINYLPGSTNLRLVNNFSQSLIKKRIIMMNNTIQNKIKTQLKGILITAFTAIALLACTDSDKTTSDNEVETLTGARATIEYPDGSIYSVVLTDNGLVEEAENLKGVQFILNGEVVDWTLLKGLNADQIRSLGQIPVGQNFKGLLSADNNGAIFVMTKDYELPKSDKSISDQIIYLNGERYTEDINSISPDDIEAISVLKGEAAIEKYGEDHSQGVIEITTKDFESTSTNLEGTSQDEVVVVGYGKMEDKEVNDVIKITKK</sequence>
<evidence type="ECO:0000313" key="1">
    <source>
        <dbReference type="EMBL" id="MBS2100034.1"/>
    </source>
</evidence>